<feature type="domain" description="Prephenate/arogenate dehydrogenase" evidence="2">
    <location>
        <begin position="2"/>
        <end position="280"/>
    </location>
</feature>
<evidence type="ECO:0000313" key="4">
    <source>
        <dbReference type="Proteomes" id="UP000520592"/>
    </source>
</evidence>
<dbReference type="GO" id="GO:0004665">
    <property type="term" value="F:prephenate dehydrogenase (NADP+) activity"/>
    <property type="evidence" value="ECO:0007669"/>
    <property type="project" value="InterPro"/>
</dbReference>
<dbReference type="InterPro" id="IPR046825">
    <property type="entry name" value="PDH_C"/>
</dbReference>
<dbReference type="InterPro" id="IPR036291">
    <property type="entry name" value="NAD(P)-bd_dom_sf"/>
</dbReference>
<dbReference type="PROSITE" id="PS51176">
    <property type="entry name" value="PDH_ADH"/>
    <property type="match status" value="1"/>
</dbReference>
<dbReference type="Pfam" id="PF20463">
    <property type="entry name" value="PDH_C"/>
    <property type="match status" value="1"/>
</dbReference>
<organism evidence="3 4">
    <name type="scientific">Pseudomonas gingeri</name>
    <dbReference type="NCBI Taxonomy" id="117681"/>
    <lineage>
        <taxon>Bacteria</taxon>
        <taxon>Pseudomonadati</taxon>
        <taxon>Pseudomonadota</taxon>
        <taxon>Gammaproteobacteria</taxon>
        <taxon>Pseudomonadales</taxon>
        <taxon>Pseudomonadaceae</taxon>
        <taxon>Pseudomonas</taxon>
    </lineage>
</organism>
<keyword evidence="1" id="KW-0560">Oxidoreductase</keyword>
<name>A0A7Y7Y8T9_9PSED</name>
<reference evidence="3 4" key="1">
    <citation type="submission" date="2020-04" db="EMBL/GenBank/DDBJ databases">
        <title>Molecular characterization of pseudomonads from Agaricus bisporus reveal novel blotch 2 pathogens in Western Europe.</title>
        <authorList>
            <person name="Taparia T."/>
            <person name="Krijger M."/>
            <person name="Haynes E."/>
            <person name="Elpinstone J.G."/>
            <person name="Noble R."/>
            <person name="Van Der Wolf J."/>
        </authorList>
    </citation>
    <scope>NUCLEOTIDE SEQUENCE [LARGE SCALE GENOMIC DNA]</scope>
    <source>
        <strain evidence="3 4">IPO3737</strain>
    </source>
</reference>
<dbReference type="RefSeq" id="WP_177061125.1">
    <property type="nucleotide sequence ID" value="NZ_JACAOK010000019.1"/>
</dbReference>
<dbReference type="SUPFAM" id="SSF48179">
    <property type="entry name" value="6-phosphogluconate dehydrogenase C-terminal domain-like"/>
    <property type="match status" value="1"/>
</dbReference>
<dbReference type="InterPro" id="IPR050812">
    <property type="entry name" value="Preph/Arog_dehydrog"/>
</dbReference>
<dbReference type="AlphaFoldDB" id="A0A7Y7Y8T9"/>
<dbReference type="PANTHER" id="PTHR21363:SF0">
    <property type="entry name" value="PREPHENATE DEHYDROGENASE [NADP(+)]"/>
    <property type="match status" value="1"/>
</dbReference>
<dbReference type="InterPro" id="IPR008927">
    <property type="entry name" value="6-PGluconate_DH-like_C_sf"/>
</dbReference>
<comment type="caution">
    <text evidence="3">The sequence shown here is derived from an EMBL/GenBank/DDBJ whole genome shotgun (WGS) entry which is preliminary data.</text>
</comment>
<dbReference type="Gene3D" id="3.40.50.720">
    <property type="entry name" value="NAD(P)-binding Rossmann-like Domain"/>
    <property type="match status" value="1"/>
</dbReference>
<dbReference type="GO" id="GO:0008977">
    <property type="term" value="F:prephenate dehydrogenase (NAD+) activity"/>
    <property type="evidence" value="ECO:0007669"/>
    <property type="project" value="InterPro"/>
</dbReference>
<dbReference type="InterPro" id="IPR003099">
    <property type="entry name" value="Prephen_DH"/>
</dbReference>
<dbReference type="Proteomes" id="UP000520592">
    <property type="component" value="Unassembled WGS sequence"/>
</dbReference>
<dbReference type="EMBL" id="JACAQD010000006">
    <property type="protein sequence ID" value="NWC31916.1"/>
    <property type="molecule type" value="Genomic_DNA"/>
</dbReference>
<dbReference type="Gene3D" id="1.10.3660.10">
    <property type="entry name" value="6-phosphogluconate dehydrogenase C-terminal like domain"/>
    <property type="match status" value="1"/>
</dbReference>
<accession>A0A7Y7Y8T9</accession>
<proteinExistence type="predicted"/>
<evidence type="ECO:0000313" key="3">
    <source>
        <dbReference type="EMBL" id="NWC31916.1"/>
    </source>
</evidence>
<sequence>MNNFLILGGAGIVGSFVARMLQERGYEPTIVDLVASTLALDHRVMDALGLPEQAPELLEATDAIVLALPEDVAIQVLERYAGALASIQVIVNTCSVQGPFQRRAESLFPDVPCVGINPMFSPTLDCRGRPVVVCERTASKAGDWFETLLHEQEMQVRRLSPDEHDQAMAVCQALPHAAILAFTFALSRSQCDLETIQALAPPPMRTLLSLSARILLNAPVTYWDIQKHNSAGQLQRDRLSDSLATLDQLCGLDTPERFAEEIVAVRRQLGGYVDEYGKTCETLFNVLSPSGRND</sequence>
<dbReference type="PANTHER" id="PTHR21363">
    <property type="entry name" value="PREPHENATE DEHYDROGENASE"/>
    <property type="match status" value="1"/>
</dbReference>
<evidence type="ECO:0000256" key="1">
    <source>
        <dbReference type="ARBA" id="ARBA00023002"/>
    </source>
</evidence>
<gene>
    <name evidence="3" type="ORF">HX876_05915</name>
</gene>
<dbReference type="GO" id="GO:0070403">
    <property type="term" value="F:NAD+ binding"/>
    <property type="evidence" value="ECO:0007669"/>
    <property type="project" value="TreeGrafter"/>
</dbReference>
<evidence type="ECO:0000259" key="2">
    <source>
        <dbReference type="PROSITE" id="PS51176"/>
    </source>
</evidence>
<protein>
    <submittedName>
        <fullName evidence="3">Prephenate dehydrogenase</fullName>
    </submittedName>
</protein>
<dbReference type="GO" id="GO:0006571">
    <property type="term" value="P:tyrosine biosynthetic process"/>
    <property type="evidence" value="ECO:0007669"/>
    <property type="project" value="InterPro"/>
</dbReference>
<dbReference type="SUPFAM" id="SSF51735">
    <property type="entry name" value="NAD(P)-binding Rossmann-fold domains"/>
    <property type="match status" value="1"/>
</dbReference>